<evidence type="ECO:0000313" key="3">
    <source>
        <dbReference type="Proteomes" id="UP001157915"/>
    </source>
</evidence>
<dbReference type="EMBL" id="FXUA01000003">
    <property type="protein sequence ID" value="SMP21256.1"/>
    <property type="molecule type" value="Genomic_DNA"/>
</dbReference>
<comment type="caution">
    <text evidence="2">The sequence shown here is derived from an EMBL/GenBank/DDBJ whole genome shotgun (WGS) entry which is preliminary data.</text>
</comment>
<evidence type="ECO:0000313" key="2">
    <source>
        <dbReference type="EMBL" id="SMP21256.1"/>
    </source>
</evidence>
<dbReference type="PANTHER" id="PTHR38593">
    <property type="entry name" value="BLR2558 PROTEIN"/>
    <property type="match status" value="1"/>
</dbReference>
<dbReference type="InterPro" id="IPR012347">
    <property type="entry name" value="Ferritin-like"/>
</dbReference>
<gene>
    <name evidence="2" type="ORF">SAMN06265367_103261</name>
</gene>
<keyword evidence="3" id="KW-1185">Reference proteome</keyword>
<dbReference type="Proteomes" id="UP001157915">
    <property type="component" value="Unassembled WGS sequence"/>
</dbReference>
<dbReference type="Gene3D" id="1.20.1260.10">
    <property type="match status" value="1"/>
</dbReference>
<accession>A0ABY1NXL1</accession>
<feature type="domain" description="DUF4142" evidence="1">
    <location>
        <begin position="51"/>
        <end position="184"/>
    </location>
</feature>
<name>A0ABY1NXL1_9BACT</name>
<dbReference type="RefSeq" id="WP_283412786.1">
    <property type="nucleotide sequence ID" value="NZ_FXUA01000003.1"/>
</dbReference>
<proteinExistence type="predicted"/>
<dbReference type="InterPro" id="IPR025419">
    <property type="entry name" value="DUF4142"/>
</dbReference>
<dbReference type="PANTHER" id="PTHR38593:SF1">
    <property type="entry name" value="BLR2558 PROTEIN"/>
    <property type="match status" value="1"/>
</dbReference>
<protein>
    <submittedName>
        <fullName evidence="2">Predicted outer membrane protein</fullName>
    </submittedName>
</protein>
<sequence length="196" mass="21898">MRTTNVNQPATNTFSRKARITGAVMLSAFCLVGMTSCEDDEDDPILNTYNQQDRNFAMSSSQYLNAQIDFGQLALDNGEDDSVLEYGTMLTTENTESITELEGLLADTDVEISSEISSAMQAKFDELEMLSGEEFDEAFIDFQLELLNDSMSMFENQNDNGENNSLKDFADKTLGKTKDQREDAVLVKTEIDIENI</sequence>
<reference evidence="2 3" key="1">
    <citation type="submission" date="2017-05" db="EMBL/GenBank/DDBJ databases">
        <authorList>
            <person name="Varghese N."/>
            <person name="Submissions S."/>
        </authorList>
    </citation>
    <scope>NUCLEOTIDE SEQUENCE [LARGE SCALE GENOMIC DNA]</scope>
    <source>
        <strain evidence="2 3">DSM 15360</strain>
    </source>
</reference>
<evidence type="ECO:0000259" key="1">
    <source>
        <dbReference type="Pfam" id="PF13628"/>
    </source>
</evidence>
<organism evidence="2 3">
    <name type="scientific">Algoriphagus winogradskyi</name>
    <dbReference type="NCBI Taxonomy" id="237017"/>
    <lineage>
        <taxon>Bacteria</taxon>
        <taxon>Pseudomonadati</taxon>
        <taxon>Bacteroidota</taxon>
        <taxon>Cytophagia</taxon>
        <taxon>Cytophagales</taxon>
        <taxon>Cyclobacteriaceae</taxon>
        <taxon>Algoriphagus</taxon>
    </lineage>
</organism>
<dbReference type="Pfam" id="PF13628">
    <property type="entry name" value="DUF4142"/>
    <property type="match status" value="1"/>
</dbReference>